<sequence>MIKLPAAAWSASFSGMSLAILYDVLEIWGAIMRLVQYIIVMVGTLILGGCGGLVYVDSATTFTAAGRAATKSLADASNELHVAQDYAKAQVIVADQTCPIQLERIFVRQSPQRIFAQALDRMPDLLNQSQECRVLYKCDSGQACPGRCYSADENFCLVNLEGRSAATLKSLSGTQADDFLKSTAPLLEALNASEYKRAQPVSAKILESYLASLLDYFDLLEKAANYSKSEVGEDAKKLSGKVNNVSAKIADITGKQLSTADKASLTKATDAITAFGALANDISNIAAANDAAEKIKAEVVKNSEDVKKLIEALKELATGDQYLAAAYNVKAATALRERYGDAFKKSKNEYDRGIFLEKRDAVLISDPQERIDAINGLFEAMKKANDALTQLVLNPDDKDKKAIRNARFQEFKMVAKDVAGIVNLLK</sequence>
<dbReference type="Proteomes" id="UP000484015">
    <property type="component" value="Unassembled WGS sequence"/>
</dbReference>
<gene>
    <name evidence="2" type="ORF">GM668_08160</name>
</gene>
<protein>
    <submittedName>
        <fullName evidence="2">Uncharacterized protein</fullName>
    </submittedName>
</protein>
<reference evidence="2 3" key="1">
    <citation type="submission" date="2019-11" db="EMBL/GenBank/DDBJ databases">
        <title>Type strains purchased from KCTC, JCM and DSMZ.</title>
        <authorList>
            <person name="Lu H."/>
        </authorList>
    </citation>
    <scope>NUCLEOTIDE SEQUENCE [LARGE SCALE GENOMIC DNA]</scope>
    <source>
        <strain evidence="2 3">KCTC 42409</strain>
    </source>
</reference>
<comment type="caution">
    <text evidence="2">The sequence shown here is derived from an EMBL/GenBank/DDBJ whole genome shotgun (WGS) entry which is preliminary data.</text>
</comment>
<keyword evidence="3" id="KW-1185">Reference proteome</keyword>
<dbReference type="OrthoDB" id="9979839at2"/>
<name>A0A6L6PWV2_9BURK</name>
<keyword evidence="1" id="KW-1133">Transmembrane helix</keyword>
<dbReference type="RefSeq" id="WP_155438439.1">
    <property type="nucleotide sequence ID" value="NZ_WNLA01000003.1"/>
</dbReference>
<feature type="transmembrane region" description="Helical" evidence="1">
    <location>
        <begin position="6"/>
        <end position="25"/>
    </location>
</feature>
<proteinExistence type="predicted"/>
<keyword evidence="1" id="KW-0472">Membrane</keyword>
<accession>A0A6L6PWV2</accession>
<evidence type="ECO:0000313" key="2">
    <source>
        <dbReference type="EMBL" id="MTW02063.1"/>
    </source>
</evidence>
<evidence type="ECO:0000256" key="1">
    <source>
        <dbReference type="SAM" id="Phobius"/>
    </source>
</evidence>
<dbReference type="EMBL" id="WNLA01000003">
    <property type="protein sequence ID" value="MTW02063.1"/>
    <property type="molecule type" value="Genomic_DNA"/>
</dbReference>
<dbReference type="AlphaFoldDB" id="A0A6L6PWV2"/>
<organism evidence="2 3">
    <name type="scientific">Pseudoduganella ginsengisoli</name>
    <dbReference type="NCBI Taxonomy" id="1462440"/>
    <lineage>
        <taxon>Bacteria</taxon>
        <taxon>Pseudomonadati</taxon>
        <taxon>Pseudomonadota</taxon>
        <taxon>Betaproteobacteria</taxon>
        <taxon>Burkholderiales</taxon>
        <taxon>Oxalobacteraceae</taxon>
        <taxon>Telluria group</taxon>
        <taxon>Pseudoduganella</taxon>
    </lineage>
</organism>
<evidence type="ECO:0000313" key="3">
    <source>
        <dbReference type="Proteomes" id="UP000484015"/>
    </source>
</evidence>
<feature type="transmembrane region" description="Helical" evidence="1">
    <location>
        <begin position="37"/>
        <end position="56"/>
    </location>
</feature>
<keyword evidence="1" id="KW-0812">Transmembrane</keyword>